<dbReference type="SUPFAM" id="SSF46894">
    <property type="entry name" value="C-terminal effector domain of the bipartite response regulators"/>
    <property type="match status" value="1"/>
</dbReference>
<dbReference type="GO" id="GO:0000160">
    <property type="term" value="P:phosphorelay signal transduction system"/>
    <property type="evidence" value="ECO:0007669"/>
    <property type="project" value="InterPro"/>
</dbReference>
<dbReference type="PROSITE" id="PS50110">
    <property type="entry name" value="RESPONSE_REGULATORY"/>
    <property type="match status" value="1"/>
</dbReference>
<feature type="domain" description="HTH luxR-type" evidence="4">
    <location>
        <begin position="140"/>
        <end position="205"/>
    </location>
</feature>
<feature type="domain" description="Response regulatory" evidence="5">
    <location>
        <begin position="8"/>
        <end position="123"/>
    </location>
</feature>
<dbReference type="Proteomes" id="UP000740727">
    <property type="component" value="Unassembled WGS sequence"/>
</dbReference>
<proteinExistence type="predicted"/>
<dbReference type="PANTHER" id="PTHR45566">
    <property type="entry name" value="HTH-TYPE TRANSCRIPTIONAL REGULATOR YHJB-RELATED"/>
    <property type="match status" value="1"/>
</dbReference>
<name>A0A965GEF8_9PROT</name>
<dbReference type="InterPro" id="IPR001789">
    <property type="entry name" value="Sig_transdc_resp-reg_receiver"/>
</dbReference>
<dbReference type="Pfam" id="PF00072">
    <property type="entry name" value="Response_reg"/>
    <property type="match status" value="1"/>
</dbReference>
<organism evidence="6 7">
    <name type="scientific">Candidatus Fonsibacter lacus</name>
    <dbReference type="NCBI Taxonomy" id="2576439"/>
    <lineage>
        <taxon>Bacteria</taxon>
        <taxon>Pseudomonadati</taxon>
        <taxon>Pseudomonadota</taxon>
        <taxon>Alphaproteobacteria</taxon>
        <taxon>Candidatus Pelagibacterales</taxon>
        <taxon>Candidatus Pelagibacterales incertae sedis</taxon>
        <taxon>Candidatus Fonsibacter</taxon>
    </lineage>
</organism>
<dbReference type="CDD" id="cd06170">
    <property type="entry name" value="LuxR_C_like"/>
    <property type="match status" value="1"/>
</dbReference>
<dbReference type="EMBL" id="RFXN01000052">
    <property type="protein sequence ID" value="NBR94070.1"/>
    <property type="molecule type" value="Genomic_DNA"/>
</dbReference>
<evidence type="ECO:0000259" key="5">
    <source>
        <dbReference type="PROSITE" id="PS50110"/>
    </source>
</evidence>
<dbReference type="AlphaFoldDB" id="A0A965GEF8"/>
<accession>A0A965GEF8</accession>
<dbReference type="SMART" id="SM00448">
    <property type="entry name" value="REC"/>
    <property type="match status" value="1"/>
</dbReference>
<dbReference type="PRINTS" id="PR00038">
    <property type="entry name" value="HTHLUXR"/>
</dbReference>
<reference evidence="6" key="1">
    <citation type="submission" date="2018-10" db="EMBL/GenBank/DDBJ databases">
        <title>Iterative Subtractive Binning of Freshwater Chronoseries Metagenomes Recovers Nearly Complete Genomes from over Four Hundred Novel Species.</title>
        <authorList>
            <person name="Rodriguez-R L.M."/>
            <person name="Tsementzi D."/>
            <person name="Luo C."/>
            <person name="Konstantinidis K.T."/>
        </authorList>
    </citation>
    <scope>NUCLEOTIDE SEQUENCE</scope>
    <source>
        <strain evidence="6">WB5_2A_028</strain>
    </source>
</reference>
<evidence type="ECO:0000259" key="4">
    <source>
        <dbReference type="PROSITE" id="PS50043"/>
    </source>
</evidence>
<dbReference type="SUPFAM" id="SSF52172">
    <property type="entry name" value="CheY-like"/>
    <property type="match status" value="1"/>
</dbReference>
<dbReference type="PANTHER" id="PTHR45566:SF1">
    <property type="entry name" value="HTH-TYPE TRANSCRIPTIONAL REGULATOR YHJB-RELATED"/>
    <property type="match status" value="1"/>
</dbReference>
<evidence type="ECO:0000256" key="1">
    <source>
        <dbReference type="ARBA" id="ARBA00022553"/>
    </source>
</evidence>
<gene>
    <name evidence="6" type="ORF">EBT44_04450</name>
</gene>
<evidence type="ECO:0000256" key="2">
    <source>
        <dbReference type="ARBA" id="ARBA00023125"/>
    </source>
</evidence>
<dbReference type="InterPro" id="IPR016032">
    <property type="entry name" value="Sig_transdc_resp-reg_C-effctor"/>
</dbReference>
<keyword evidence="2 6" id="KW-0238">DNA-binding</keyword>
<dbReference type="CDD" id="cd17535">
    <property type="entry name" value="REC_NarL-like"/>
    <property type="match status" value="1"/>
</dbReference>
<feature type="modified residue" description="4-aspartylphosphate" evidence="3">
    <location>
        <position position="58"/>
    </location>
</feature>
<dbReference type="Gene3D" id="3.40.50.2300">
    <property type="match status" value="1"/>
</dbReference>
<dbReference type="Gene3D" id="1.10.10.10">
    <property type="entry name" value="Winged helix-like DNA-binding domain superfamily/Winged helix DNA-binding domain"/>
    <property type="match status" value="1"/>
</dbReference>
<dbReference type="PROSITE" id="PS50043">
    <property type="entry name" value="HTH_LUXR_2"/>
    <property type="match status" value="1"/>
</dbReference>
<evidence type="ECO:0000256" key="3">
    <source>
        <dbReference type="PROSITE-ProRule" id="PRU00169"/>
    </source>
</evidence>
<dbReference type="GO" id="GO:0003677">
    <property type="term" value="F:DNA binding"/>
    <property type="evidence" value="ECO:0007669"/>
    <property type="project" value="UniProtKB-KW"/>
</dbReference>
<dbReference type="Pfam" id="PF00196">
    <property type="entry name" value="GerE"/>
    <property type="match status" value="1"/>
</dbReference>
<dbReference type="SMART" id="SM00421">
    <property type="entry name" value="HTH_LUXR"/>
    <property type="match status" value="1"/>
</dbReference>
<keyword evidence="1 3" id="KW-0597">Phosphoprotein</keyword>
<dbReference type="InterPro" id="IPR011006">
    <property type="entry name" value="CheY-like_superfamily"/>
</dbReference>
<dbReference type="InterPro" id="IPR058245">
    <property type="entry name" value="NreC/VraR/RcsB-like_REC"/>
</dbReference>
<evidence type="ECO:0000313" key="6">
    <source>
        <dbReference type="EMBL" id="NBR94070.1"/>
    </source>
</evidence>
<sequence length="211" mass="23174">MTENNPLKILIVEDHPIVRQGLIRALNAHGFQNFHEAGSCDEGRGQLAKVDPDILITDLHLPDGLSFDLVRWARKIKPEMAIVILTVESEGNFLIAASQSGANALVNKSAPITQLIAAIKLSLNSPKSFLAEGLGEALRQEHAKPKLTPRELEILQHLTSGEELQIISAKLFISLPTIKTHLSSIYRKLECENRTSAVTRAINLGLVQIKN</sequence>
<evidence type="ECO:0000313" key="7">
    <source>
        <dbReference type="Proteomes" id="UP000740727"/>
    </source>
</evidence>
<dbReference type="GO" id="GO:0006355">
    <property type="term" value="P:regulation of DNA-templated transcription"/>
    <property type="evidence" value="ECO:0007669"/>
    <property type="project" value="InterPro"/>
</dbReference>
<dbReference type="InterPro" id="IPR000792">
    <property type="entry name" value="Tscrpt_reg_LuxR_C"/>
</dbReference>
<comment type="caution">
    <text evidence="6">The sequence shown here is derived from an EMBL/GenBank/DDBJ whole genome shotgun (WGS) entry which is preliminary data.</text>
</comment>
<protein>
    <submittedName>
        <fullName evidence="6">DNA-binding response regulator</fullName>
    </submittedName>
</protein>
<dbReference type="InterPro" id="IPR051015">
    <property type="entry name" value="EvgA-like"/>
</dbReference>
<dbReference type="InterPro" id="IPR036388">
    <property type="entry name" value="WH-like_DNA-bd_sf"/>
</dbReference>